<evidence type="ECO:0000256" key="8">
    <source>
        <dbReference type="SAM" id="MobiDB-lite"/>
    </source>
</evidence>
<dbReference type="InterPro" id="IPR007219">
    <property type="entry name" value="XnlR_reg_dom"/>
</dbReference>
<evidence type="ECO:0000313" key="11">
    <source>
        <dbReference type="EMBL" id="KAJ5369446.1"/>
    </source>
</evidence>
<keyword evidence="9" id="KW-0812">Transmembrane</keyword>
<comment type="caution">
    <text evidence="11">The sequence shown here is derived from an EMBL/GenBank/DDBJ whole genome shotgun (WGS) entry which is preliminary data.</text>
</comment>
<keyword evidence="3" id="KW-0862">Zinc</keyword>
<feature type="domain" description="Xylanolytic transcriptional activator regulatory" evidence="10">
    <location>
        <begin position="239"/>
        <end position="314"/>
    </location>
</feature>
<feature type="region of interest" description="Disordered" evidence="8">
    <location>
        <begin position="19"/>
        <end position="52"/>
    </location>
</feature>
<sequence length="647" mass="72156">MQKLEAKVTYLENLLQKRQREDSCDHHVSPSTEARDSSVENGHSPAGESTSNLDMLSSEVAMLCLNAAGREPQFFGSSSAVSFSRILGASLDLPLHERGWSAKSQEGDEGQYSDRGSMTSLEFPPPAKATMLSQAFFKSIHPQYPFLHRPTLLSMEQECLRASALGDLTAVDPVSLFFVLMTYAIGSLALGKPETEAQEYFSPAFERIGPLLHMDGLYSVQALLCCAVYSIRSYNGANLWKLSGMAIRQCVELGYHRSTERYRPHADALTKELSKRCFWVAYDLDCVSSFILGRPKGIPDNAIDAELPVNVDDEDITPGGFMGPPQSSSTESRTCVTGFIHVIKLRQLWSKISDNLYPNTFRSSGQEYLHHMALVKSLRQEVDEWRAGSPTPDELCTSNGSPLSVFESSNWFHIAYDYSILLLYRAQITSPLATGVQDPEVSASADAAFRDCVDSARDICIRYRRLYQTRDRRIQFTWGSLHILFLAGLTFIYCLWRSERLRQSTPQHIVISTCMACNTLLVIIAERWSQASSYRDIFESLSERTINMMSGNQFAAQTGDAAGSSSLQVADLLEPTASDTTLNPGISFGWMSGDQNYPAPMNLDARGLQEWIMDLDCMPSADDPHWFTQDLLNGMSDPPNNFAFNFQ</sequence>
<dbReference type="Pfam" id="PF04082">
    <property type="entry name" value="Fungal_trans"/>
    <property type="match status" value="1"/>
</dbReference>
<dbReference type="GeneID" id="81377675"/>
<dbReference type="GO" id="GO:0006351">
    <property type="term" value="P:DNA-templated transcription"/>
    <property type="evidence" value="ECO:0007669"/>
    <property type="project" value="InterPro"/>
</dbReference>
<evidence type="ECO:0000256" key="6">
    <source>
        <dbReference type="ARBA" id="ARBA00023163"/>
    </source>
</evidence>
<evidence type="ECO:0000256" key="2">
    <source>
        <dbReference type="ARBA" id="ARBA00022723"/>
    </source>
</evidence>
<feature type="transmembrane region" description="Helical" evidence="9">
    <location>
        <begin position="476"/>
        <end position="496"/>
    </location>
</feature>
<dbReference type="GO" id="GO:0008270">
    <property type="term" value="F:zinc ion binding"/>
    <property type="evidence" value="ECO:0007669"/>
    <property type="project" value="InterPro"/>
</dbReference>
<keyword evidence="5" id="KW-0238">DNA-binding</keyword>
<evidence type="ECO:0000313" key="12">
    <source>
        <dbReference type="Proteomes" id="UP001147747"/>
    </source>
</evidence>
<reference evidence="11" key="1">
    <citation type="submission" date="2022-12" db="EMBL/GenBank/DDBJ databases">
        <authorList>
            <person name="Petersen C."/>
        </authorList>
    </citation>
    <scope>NUCLEOTIDE SEQUENCE</scope>
    <source>
        <strain evidence="11">IBT 29677</strain>
    </source>
</reference>
<dbReference type="OrthoDB" id="189997at2759"/>
<gene>
    <name evidence="11" type="ORF">N7509_014058</name>
</gene>
<evidence type="ECO:0000256" key="3">
    <source>
        <dbReference type="ARBA" id="ARBA00022833"/>
    </source>
</evidence>
<dbReference type="SMART" id="SM00906">
    <property type="entry name" value="Fungal_trans"/>
    <property type="match status" value="1"/>
</dbReference>
<dbReference type="GO" id="GO:0043565">
    <property type="term" value="F:sequence-specific DNA binding"/>
    <property type="evidence" value="ECO:0007669"/>
    <property type="project" value="TreeGrafter"/>
</dbReference>
<keyword evidence="12" id="KW-1185">Reference proteome</keyword>
<dbReference type="AlphaFoldDB" id="A0A9W9V7T0"/>
<dbReference type="EMBL" id="JAPZBU010000013">
    <property type="protein sequence ID" value="KAJ5369446.1"/>
    <property type="molecule type" value="Genomic_DNA"/>
</dbReference>
<dbReference type="RefSeq" id="XP_056480684.1">
    <property type="nucleotide sequence ID" value="XM_056638695.1"/>
</dbReference>
<keyword evidence="9" id="KW-0472">Membrane</keyword>
<evidence type="ECO:0000256" key="1">
    <source>
        <dbReference type="ARBA" id="ARBA00004123"/>
    </source>
</evidence>
<dbReference type="GO" id="GO:0005634">
    <property type="term" value="C:nucleus"/>
    <property type="evidence" value="ECO:0007669"/>
    <property type="project" value="UniProtKB-SubCell"/>
</dbReference>
<dbReference type="GO" id="GO:0045944">
    <property type="term" value="P:positive regulation of transcription by RNA polymerase II"/>
    <property type="evidence" value="ECO:0007669"/>
    <property type="project" value="TreeGrafter"/>
</dbReference>
<dbReference type="InterPro" id="IPR052202">
    <property type="entry name" value="Yeast_MetPath_Reg"/>
</dbReference>
<name>A0A9W9V7T0_9EURO</name>
<evidence type="ECO:0000256" key="4">
    <source>
        <dbReference type="ARBA" id="ARBA00023015"/>
    </source>
</evidence>
<keyword evidence="6" id="KW-0804">Transcription</keyword>
<feature type="compositionally biased region" description="Basic and acidic residues" evidence="8">
    <location>
        <begin position="19"/>
        <end position="38"/>
    </location>
</feature>
<dbReference type="GO" id="GO:0000981">
    <property type="term" value="F:DNA-binding transcription factor activity, RNA polymerase II-specific"/>
    <property type="evidence" value="ECO:0007669"/>
    <property type="project" value="TreeGrafter"/>
</dbReference>
<reference evidence="11" key="2">
    <citation type="journal article" date="2023" name="IMA Fungus">
        <title>Comparative genomic study of the Penicillium genus elucidates a diverse pangenome and 15 lateral gene transfer events.</title>
        <authorList>
            <person name="Petersen C."/>
            <person name="Sorensen T."/>
            <person name="Nielsen M.R."/>
            <person name="Sondergaard T.E."/>
            <person name="Sorensen J.L."/>
            <person name="Fitzpatrick D.A."/>
            <person name="Frisvad J.C."/>
            <person name="Nielsen K.L."/>
        </authorList>
    </citation>
    <scope>NUCLEOTIDE SEQUENCE</scope>
    <source>
        <strain evidence="11">IBT 29677</strain>
    </source>
</reference>
<keyword evidence="9" id="KW-1133">Transmembrane helix</keyword>
<evidence type="ECO:0000259" key="10">
    <source>
        <dbReference type="SMART" id="SM00906"/>
    </source>
</evidence>
<accession>A0A9W9V7T0</accession>
<keyword evidence="7" id="KW-0539">Nucleus</keyword>
<dbReference type="PANTHER" id="PTHR47782:SF12">
    <property type="entry name" value="ZN(II)2CYS6 TRANSCRIPTION FACTOR (EUROFUNG)"/>
    <property type="match status" value="1"/>
</dbReference>
<dbReference type="PANTHER" id="PTHR47782">
    <property type="entry name" value="ZN(II)2CYS6 TRANSCRIPTION FACTOR (EUROFUNG)-RELATED"/>
    <property type="match status" value="1"/>
</dbReference>
<keyword evidence="2" id="KW-0479">Metal-binding</keyword>
<dbReference type="Proteomes" id="UP001147747">
    <property type="component" value="Unassembled WGS sequence"/>
</dbReference>
<comment type="subcellular location">
    <subcellularLocation>
        <location evidence="1">Nucleus</location>
    </subcellularLocation>
</comment>
<evidence type="ECO:0000256" key="9">
    <source>
        <dbReference type="SAM" id="Phobius"/>
    </source>
</evidence>
<evidence type="ECO:0000256" key="5">
    <source>
        <dbReference type="ARBA" id="ARBA00023125"/>
    </source>
</evidence>
<proteinExistence type="predicted"/>
<dbReference type="CDD" id="cd12148">
    <property type="entry name" value="fungal_TF_MHR"/>
    <property type="match status" value="1"/>
</dbReference>
<protein>
    <recommendedName>
        <fullName evidence="10">Xylanolytic transcriptional activator regulatory domain-containing protein</fullName>
    </recommendedName>
</protein>
<evidence type="ECO:0000256" key="7">
    <source>
        <dbReference type="ARBA" id="ARBA00023242"/>
    </source>
</evidence>
<organism evidence="11 12">
    <name type="scientific">Penicillium cosmopolitanum</name>
    <dbReference type="NCBI Taxonomy" id="1131564"/>
    <lineage>
        <taxon>Eukaryota</taxon>
        <taxon>Fungi</taxon>
        <taxon>Dikarya</taxon>
        <taxon>Ascomycota</taxon>
        <taxon>Pezizomycotina</taxon>
        <taxon>Eurotiomycetes</taxon>
        <taxon>Eurotiomycetidae</taxon>
        <taxon>Eurotiales</taxon>
        <taxon>Aspergillaceae</taxon>
        <taxon>Penicillium</taxon>
    </lineage>
</organism>
<keyword evidence="4" id="KW-0805">Transcription regulation</keyword>